<reference evidence="1" key="1">
    <citation type="submission" date="2013-05" db="EMBL/GenBank/DDBJ databases">
        <authorList>
            <person name="Harkins D.M."/>
            <person name="Durkin A.S."/>
            <person name="Brinkac L.M."/>
            <person name="Haft D.H."/>
            <person name="Selengut J.D."/>
            <person name="Sanka R."/>
            <person name="DePew J."/>
            <person name="Purushe J."/>
            <person name="Hartskeerl R.A."/>
            <person name="Ahmed A."/>
            <person name="van der Linden H."/>
            <person name="Goris M.G.A."/>
            <person name="Vinetz J.M."/>
            <person name="Sutton G.G."/>
            <person name="Nierman W.C."/>
            <person name="Fouts D.E."/>
        </authorList>
    </citation>
    <scope>NUCLEOTIDE SEQUENCE [LARGE SCALE GENOMIC DNA]</scope>
    <source>
        <strain evidence="1">L 60</strain>
    </source>
</reference>
<dbReference type="STRING" id="100053.GCA_002009845_00650"/>
<comment type="caution">
    <text evidence="1">The sequence shown here is derived from an EMBL/GenBank/DDBJ whole genome shotgun (WGS) entry which is preliminary data.</text>
</comment>
<protein>
    <submittedName>
        <fullName evidence="1">PIN domain protein</fullName>
    </submittedName>
</protein>
<evidence type="ECO:0000313" key="2">
    <source>
        <dbReference type="Proteomes" id="UP000018747"/>
    </source>
</evidence>
<keyword evidence="2" id="KW-1185">Reference proteome</keyword>
<name>V6I2F9_9LEPT</name>
<gene>
    <name evidence="1" type="ORF">LEP1GSC062_0557</name>
</gene>
<organism evidence="1 2">
    <name type="scientific">Leptospira alexanderi serovar Manhao 3 str. L 60</name>
    <dbReference type="NCBI Taxonomy" id="1049759"/>
    <lineage>
        <taxon>Bacteria</taxon>
        <taxon>Pseudomonadati</taxon>
        <taxon>Spirochaetota</taxon>
        <taxon>Spirochaetia</taxon>
        <taxon>Leptospirales</taxon>
        <taxon>Leptospiraceae</taxon>
        <taxon>Leptospira</taxon>
    </lineage>
</organism>
<sequence>MWKTFELRVSSILLEAECKISIKRAYFHNKKKLGTAWKESKLTELDKLLEEINLKNLDSLTMENLNNKDILSGCRTLDALHLSTAIEFRNELGEDLHIFSYDKEFNKVANELNFKTI</sequence>
<dbReference type="AlphaFoldDB" id="V6I2F9"/>
<dbReference type="Proteomes" id="UP000018747">
    <property type="component" value="Unassembled WGS sequence"/>
</dbReference>
<evidence type="ECO:0000313" key="1">
    <source>
        <dbReference type="EMBL" id="EQA64400.1"/>
    </source>
</evidence>
<proteinExistence type="predicted"/>
<dbReference type="EMBL" id="AHMT02000005">
    <property type="protein sequence ID" value="EQA64400.1"/>
    <property type="molecule type" value="Genomic_DNA"/>
</dbReference>
<accession>V6I2F9</accession>